<feature type="region of interest" description="Disordered" evidence="1">
    <location>
        <begin position="38"/>
        <end position="62"/>
    </location>
</feature>
<feature type="compositionally biased region" description="Low complexity" evidence="1">
    <location>
        <begin position="295"/>
        <end position="308"/>
    </location>
</feature>
<feature type="compositionally biased region" description="Basic residues" evidence="1">
    <location>
        <begin position="210"/>
        <end position="221"/>
    </location>
</feature>
<feature type="compositionally biased region" description="Acidic residues" evidence="1">
    <location>
        <begin position="277"/>
        <end position="294"/>
    </location>
</feature>
<feature type="region of interest" description="Disordered" evidence="1">
    <location>
        <begin position="183"/>
        <end position="328"/>
    </location>
</feature>
<proteinExistence type="predicted"/>
<comment type="caution">
    <text evidence="2">The sequence shown here is derived from an EMBL/GenBank/DDBJ whole genome shotgun (WGS) entry which is preliminary data.</text>
</comment>
<accession>A0A2N5THF3</accession>
<reference evidence="2 3" key="1">
    <citation type="submission" date="2017-11" db="EMBL/GenBank/DDBJ databases">
        <title>De novo assembly and phasing of dikaryotic genomes from two isolates of Puccinia coronata f. sp. avenae, the causal agent of oat crown rust.</title>
        <authorList>
            <person name="Miller M.E."/>
            <person name="Zhang Y."/>
            <person name="Omidvar V."/>
            <person name="Sperschneider J."/>
            <person name="Schwessinger B."/>
            <person name="Raley C."/>
            <person name="Palmer J.M."/>
            <person name="Garnica D."/>
            <person name="Upadhyaya N."/>
            <person name="Rathjen J."/>
            <person name="Taylor J.M."/>
            <person name="Park R.F."/>
            <person name="Dodds P.N."/>
            <person name="Hirsch C.D."/>
            <person name="Kianian S.F."/>
            <person name="Figueroa M."/>
        </authorList>
    </citation>
    <scope>NUCLEOTIDE SEQUENCE [LARGE SCALE GENOMIC DNA]</scope>
    <source>
        <strain evidence="2">12NC29</strain>
    </source>
</reference>
<evidence type="ECO:0000313" key="3">
    <source>
        <dbReference type="Proteomes" id="UP000235388"/>
    </source>
</evidence>
<feature type="compositionally biased region" description="Polar residues" evidence="1">
    <location>
        <begin position="234"/>
        <end position="244"/>
    </location>
</feature>
<sequence>MTSGGSIMGVRFLDMFPEEMDLRTDFINYVKGQNAIAKVTGSLPPPPKKPRKQRTGKSDLADEKYAQYNKGLKSDNLKALRPLLVGELHKASNARWKVSNGWPGTHTIKSLQRVGVKMRVKKDNDLKVTPNDFCHRLDQLHNGELHRLLVAVGEGWFELHSTDPEVVDVEDEHNIEVEPECLDAGEASRTAQDSSNNNPADKSTKEKSKSAKTRQRPKKANPKPTKSKAGPTGTKPSGVSSKQTRTSKKNNAKKNQNNKPTKSKASKSKNIASDNSESVEDTPDESSEEEDYDIGSDNSISLSDSSDGCGANDDEEDVSEEGEDGGGD</sequence>
<dbReference type="Proteomes" id="UP000235388">
    <property type="component" value="Unassembled WGS sequence"/>
</dbReference>
<evidence type="ECO:0000256" key="1">
    <source>
        <dbReference type="SAM" id="MobiDB-lite"/>
    </source>
</evidence>
<dbReference type="AlphaFoldDB" id="A0A2N5THF3"/>
<gene>
    <name evidence="2" type="ORF">PCANC_21630</name>
</gene>
<feature type="compositionally biased region" description="Polar residues" evidence="1">
    <location>
        <begin position="189"/>
        <end position="201"/>
    </location>
</feature>
<feature type="compositionally biased region" description="Acidic residues" evidence="1">
    <location>
        <begin position="312"/>
        <end position="328"/>
    </location>
</feature>
<evidence type="ECO:0000313" key="2">
    <source>
        <dbReference type="EMBL" id="PLW24936.1"/>
    </source>
</evidence>
<name>A0A2N5THF3_9BASI</name>
<organism evidence="2 3">
    <name type="scientific">Puccinia coronata f. sp. avenae</name>
    <dbReference type="NCBI Taxonomy" id="200324"/>
    <lineage>
        <taxon>Eukaryota</taxon>
        <taxon>Fungi</taxon>
        <taxon>Dikarya</taxon>
        <taxon>Basidiomycota</taxon>
        <taxon>Pucciniomycotina</taxon>
        <taxon>Pucciniomycetes</taxon>
        <taxon>Pucciniales</taxon>
        <taxon>Pucciniaceae</taxon>
        <taxon>Puccinia</taxon>
    </lineage>
</organism>
<keyword evidence="3" id="KW-1185">Reference proteome</keyword>
<dbReference type="EMBL" id="PGCJ01000664">
    <property type="protein sequence ID" value="PLW24936.1"/>
    <property type="molecule type" value="Genomic_DNA"/>
</dbReference>
<protein>
    <submittedName>
        <fullName evidence="2">Uncharacterized protein</fullName>
    </submittedName>
</protein>